<name>A0A1F5FW49_9BACT</name>
<evidence type="ECO:0000256" key="3">
    <source>
        <dbReference type="ARBA" id="ARBA00023163"/>
    </source>
</evidence>
<organism evidence="6 7">
    <name type="scientific">Candidatus Collierbacteria bacterium RIFOXYD1_FULL_40_9</name>
    <dbReference type="NCBI Taxonomy" id="1817731"/>
    <lineage>
        <taxon>Bacteria</taxon>
        <taxon>Candidatus Collieribacteriota</taxon>
    </lineage>
</organism>
<dbReference type="PRINTS" id="PR00040">
    <property type="entry name" value="HTHMERR"/>
</dbReference>
<dbReference type="InterPro" id="IPR009061">
    <property type="entry name" value="DNA-bd_dom_put_sf"/>
</dbReference>
<keyword evidence="1" id="KW-0805">Transcription regulation</keyword>
<dbReference type="PANTHER" id="PTHR30204:SF94">
    <property type="entry name" value="HEAVY METAL-DEPENDENT TRANSCRIPTIONAL REGULATOR HI_0293-RELATED"/>
    <property type="match status" value="1"/>
</dbReference>
<dbReference type="Proteomes" id="UP000179237">
    <property type="component" value="Unassembled WGS sequence"/>
</dbReference>
<dbReference type="EMBL" id="MFAQ01000007">
    <property type="protein sequence ID" value="OGD83838.1"/>
    <property type="molecule type" value="Genomic_DNA"/>
</dbReference>
<reference evidence="6 7" key="1">
    <citation type="journal article" date="2016" name="Nat. Commun.">
        <title>Thousands of microbial genomes shed light on interconnected biogeochemical processes in an aquifer system.</title>
        <authorList>
            <person name="Anantharaman K."/>
            <person name="Brown C.T."/>
            <person name="Hug L.A."/>
            <person name="Sharon I."/>
            <person name="Castelle C.J."/>
            <person name="Probst A.J."/>
            <person name="Thomas B.C."/>
            <person name="Singh A."/>
            <person name="Wilkins M.J."/>
            <person name="Karaoz U."/>
            <person name="Brodie E.L."/>
            <person name="Williams K.H."/>
            <person name="Hubbard S.S."/>
            <person name="Banfield J.F."/>
        </authorList>
    </citation>
    <scope>NUCLEOTIDE SEQUENCE [LARGE SCALE GENOMIC DNA]</scope>
</reference>
<sequence length="140" mass="16125">MAKISIGQISKIVDLPTKTIRFYEQENLLKKVSREENGYRLYSTENIEELKVIKHARSLGFSLPQIKALLHNPDNLSEYLQSVINQNQKELENLRSVNQNLVSLQKELQHSKSTCTGDEYCCNIFYQSLKHKTKGGEPTK</sequence>
<dbReference type="SMART" id="SM00422">
    <property type="entry name" value="HTH_MERR"/>
    <property type="match status" value="1"/>
</dbReference>
<dbReference type="GO" id="GO:0003677">
    <property type="term" value="F:DNA binding"/>
    <property type="evidence" value="ECO:0007669"/>
    <property type="project" value="UniProtKB-KW"/>
</dbReference>
<comment type="caution">
    <text evidence="6">The sequence shown here is derived from an EMBL/GenBank/DDBJ whole genome shotgun (WGS) entry which is preliminary data.</text>
</comment>
<dbReference type="Pfam" id="PF13411">
    <property type="entry name" value="MerR_1"/>
    <property type="match status" value="1"/>
</dbReference>
<dbReference type="PROSITE" id="PS50937">
    <property type="entry name" value="HTH_MERR_2"/>
    <property type="match status" value="1"/>
</dbReference>
<evidence type="ECO:0000256" key="4">
    <source>
        <dbReference type="SAM" id="Coils"/>
    </source>
</evidence>
<keyword evidence="3" id="KW-0804">Transcription</keyword>
<dbReference type="AlphaFoldDB" id="A0A1F5FW49"/>
<protein>
    <recommendedName>
        <fullName evidence="5">HTH merR-type domain-containing protein</fullName>
    </recommendedName>
</protein>
<gene>
    <name evidence="6" type="ORF">A2572_02620</name>
</gene>
<evidence type="ECO:0000256" key="2">
    <source>
        <dbReference type="ARBA" id="ARBA00023125"/>
    </source>
</evidence>
<keyword evidence="4" id="KW-0175">Coiled coil</keyword>
<evidence type="ECO:0000256" key="1">
    <source>
        <dbReference type="ARBA" id="ARBA00023015"/>
    </source>
</evidence>
<proteinExistence type="predicted"/>
<dbReference type="PANTHER" id="PTHR30204">
    <property type="entry name" value="REDOX-CYCLING DRUG-SENSING TRANSCRIPTIONAL ACTIVATOR SOXR"/>
    <property type="match status" value="1"/>
</dbReference>
<feature type="coiled-coil region" evidence="4">
    <location>
        <begin position="80"/>
        <end position="114"/>
    </location>
</feature>
<dbReference type="InterPro" id="IPR047057">
    <property type="entry name" value="MerR_fam"/>
</dbReference>
<evidence type="ECO:0000313" key="7">
    <source>
        <dbReference type="Proteomes" id="UP000179237"/>
    </source>
</evidence>
<feature type="domain" description="HTH merR-type" evidence="5">
    <location>
        <begin position="3"/>
        <end position="72"/>
    </location>
</feature>
<keyword evidence="2" id="KW-0238">DNA-binding</keyword>
<dbReference type="SUPFAM" id="SSF46955">
    <property type="entry name" value="Putative DNA-binding domain"/>
    <property type="match status" value="1"/>
</dbReference>
<dbReference type="Gene3D" id="1.10.1660.10">
    <property type="match status" value="1"/>
</dbReference>
<dbReference type="InterPro" id="IPR000551">
    <property type="entry name" value="MerR-type_HTH_dom"/>
</dbReference>
<dbReference type="GO" id="GO:0003700">
    <property type="term" value="F:DNA-binding transcription factor activity"/>
    <property type="evidence" value="ECO:0007669"/>
    <property type="project" value="InterPro"/>
</dbReference>
<evidence type="ECO:0000259" key="5">
    <source>
        <dbReference type="PROSITE" id="PS50937"/>
    </source>
</evidence>
<evidence type="ECO:0000313" key="6">
    <source>
        <dbReference type="EMBL" id="OGD83838.1"/>
    </source>
</evidence>
<accession>A0A1F5FW49</accession>